<dbReference type="Proteomes" id="UP001216709">
    <property type="component" value="Unassembled WGS sequence"/>
</dbReference>
<dbReference type="SMART" id="SM00530">
    <property type="entry name" value="HTH_XRE"/>
    <property type="match status" value="1"/>
</dbReference>
<evidence type="ECO:0000313" key="3">
    <source>
        <dbReference type="EMBL" id="MDE1452892.1"/>
    </source>
</evidence>
<accession>A0AAW6KF01</accession>
<evidence type="ECO:0000313" key="6">
    <source>
        <dbReference type="Proteomes" id="UP001216709"/>
    </source>
</evidence>
<dbReference type="InterPro" id="IPR001387">
    <property type="entry name" value="Cro/C1-type_HTH"/>
</dbReference>
<dbReference type="PROSITE" id="PS50943">
    <property type="entry name" value="HTH_CROC1"/>
    <property type="match status" value="1"/>
</dbReference>
<proteinExistence type="predicted"/>
<dbReference type="Pfam" id="PF01381">
    <property type="entry name" value="HTH_3"/>
    <property type="match status" value="1"/>
</dbReference>
<comment type="caution">
    <text evidence="3">The sequence shown here is derived from an EMBL/GenBank/DDBJ whole genome shotgun (WGS) entry which is preliminary data.</text>
</comment>
<gene>
    <name evidence="4" type="ORF">CHCC15381_4508</name>
    <name evidence="3" type="ORF">PVN32_11995</name>
</gene>
<dbReference type="InterPro" id="IPR010982">
    <property type="entry name" value="Lambda_DNA-bd_dom_sf"/>
</dbReference>
<evidence type="ECO:0000313" key="4">
    <source>
        <dbReference type="EMBL" id="TWL39171.1"/>
    </source>
</evidence>
<reference evidence="4 5" key="1">
    <citation type="submission" date="2019-06" db="EMBL/GenBank/DDBJ databases">
        <title>Genome sequence analysis of &gt;100 Bacillus licheniformis strains suggests intrinsic resistance to this species.</title>
        <authorList>
            <person name="Wels M."/>
            <person name="Siezen R.J."/>
            <person name="Johansen E."/>
            <person name="Stuer-Lauridsen B."/>
            <person name="Bjerre K."/>
            <person name="Nielsen B.K.K."/>
        </authorList>
    </citation>
    <scope>NUCLEOTIDE SEQUENCE [LARGE SCALE GENOMIC DNA]</scope>
    <source>
        <strain evidence="4 5">BAC-15381</strain>
    </source>
</reference>
<organism evidence="3 6">
    <name type="scientific">Bacillus paralicheniformis</name>
    <dbReference type="NCBI Taxonomy" id="1648923"/>
    <lineage>
        <taxon>Bacteria</taxon>
        <taxon>Bacillati</taxon>
        <taxon>Bacillota</taxon>
        <taxon>Bacilli</taxon>
        <taxon>Bacillales</taxon>
        <taxon>Bacillaceae</taxon>
        <taxon>Bacillus</taxon>
    </lineage>
</organism>
<evidence type="ECO:0000313" key="5">
    <source>
        <dbReference type="Proteomes" id="UP000429980"/>
    </source>
</evidence>
<dbReference type="RefSeq" id="WP_020449889.1">
    <property type="nucleotide sequence ID" value="NZ_AP025339.1"/>
</dbReference>
<feature type="domain" description="HTH cro/C1-type" evidence="2">
    <location>
        <begin position="17"/>
        <end position="69"/>
    </location>
</feature>
<keyword evidence="5" id="KW-1185">Reference proteome</keyword>
<dbReference type="PANTHER" id="PTHR46558:SF4">
    <property type="entry name" value="DNA-BIDING PHAGE PROTEIN"/>
    <property type="match status" value="1"/>
</dbReference>
<dbReference type="PANTHER" id="PTHR46558">
    <property type="entry name" value="TRACRIPTIONAL REGULATORY PROTEIN-RELATED-RELATED"/>
    <property type="match status" value="1"/>
</dbReference>
<dbReference type="GO" id="GO:0003677">
    <property type="term" value="F:DNA binding"/>
    <property type="evidence" value="ECO:0007669"/>
    <property type="project" value="UniProtKB-KW"/>
</dbReference>
<reference evidence="3" key="2">
    <citation type="submission" date="2022-12" db="EMBL/GenBank/DDBJ databases">
        <title>Draft Genome Sequences of Bacillus licheniformis and Bacillus paralicheniformis strains isolated from Irish skim milk powders.</title>
        <authorList>
            <person name="Lourenco A."/>
            <person name="Li F."/>
            <person name="Geraldine D."/>
            <person name="Tobin J.T."/>
            <person name="Butler F."/>
            <person name="Jordan K."/>
            <person name="Obrien T."/>
        </authorList>
    </citation>
    <scope>NUCLEOTIDE SEQUENCE</scope>
    <source>
        <strain evidence="3">3370</strain>
    </source>
</reference>
<keyword evidence="1" id="KW-0238">DNA-binding</keyword>
<dbReference type="EMBL" id="NILF01000035">
    <property type="protein sequence ID" value="TWL39171.1"/>
    <property type="molecule type" value="Genomic_DNA"/>
</dbReference>
<dbReference type="SUPFAM" id="SSF47413">
    <property type="entry name" value="lambda repressor-like DNA-binding domains"/>
    <property type="match status" value="1"/>
</dbReference>
<protein>
    <submittedName>
        <fullName evidence="3">Helix-turn-helix transcriptional regulator</fullName>
    </submittedName>
</protein>
<dbReference type="CDD" id="cd00093">
    <property type="entry name" value="HTH_XRE"/>
    <property type="match status" value="1"/>
</dbReference>
<dbReference type="AlphaFoldDB" id="A0AAW6KF01"/>
<evidence type="ECO:0000256" key="1">
    <source>
        <dbReference type="ARBA" id="ARBA00023125"/>
    </source>
</evidence>
<dbReference type="Proteomes" id="UP000429980">
    <property type="component" value="Unassembled WGS sequence"/>
</dbReference>
<name>A0AAW6KF01_9BACI</name>
<evidence type="ECO:0000259" key="2">
    <source>
        <dbReference type="PROSITE" id="PS50943"/>
    </source>
</evidence>
<sequence length="77" mass="8948">MNAENKQKKKLTNRLPEWRARTKMTQQQLAERAGVSRQTIISIEKMKYTPSLTLAFEIAHAFGCSIDDVFEYNKEDV</sequence>
<dbReference type="Gene3D" id="1.10.260.40">
    <property type="entry name" value="lambda repressor-like DNA-binding domains"/>
    <property type="match status" value="1"/>
</dbReference>
<dbReference type="EMBL" id="JARAFO010000030">
    <property type="protein sequence ID" value="MDE1452892.1"/>
    <property type="molecule type" value="Genomic_DNA"/>
</dbReference>